<reference evidence="8" key="2">
    <citation type="journal article" date="2023" name="Microbiol Resour">
        <title>Decontamination and Annotation of the Draft Genome Sequence of the Oomycete Lagenidium giganteum ARSEF 373.</title>
        <authorList>
            <person name="Morgan W.R."/>
            <person name="Tartar A."/>
        </authorList>
    </citation>
    <scope>NUCLEOTIDE SEQUENCE</scope>
    <source>
        <strain evidence="8">ARSEF 373</strain>
    </source>
</reference>
<dbReference type="GO" id="GO:0034982">
    <property type="term" value="P:mitochondrial protein processing"/>
    <property type="evidence" value="ECO:0007669"/>
    <property type="project" value="TreeGrafter"/>
</dbReference>
<evidence type="ECO:0000259" key="7">
    <source>
        <dbReference type="PROSITE" id="PS50222"/>
    </source>
</evidence>
<dbReference type="GO" id="GO:0005739">
    <property type="term" value="C:mitochondrion"/>
    <property type="evidence" value="ECO:0007669"/>
    <property type="project" value="GOC"/>
</dbReference>
<reference evidence="8" key="1">
    <citation type="submission" date="2022-11" db="EMBL/GenBank/DDBJ databases">
        <authorList>
            <person name="Morgan W.R."/>
            <person name="Tartar A."/>
        </authorList>
    </citation>
    <scope>NUCLEOTIDE SEQUENCE</scope>
    <source>
        <strain evidence="8">ARSEF 373</strain>
    </source>
</reference>
<dbReference type="GO" id="GO:0004222">
    <property type="term" value="F:metalloendopeptidase activity"/>
    <property type="evidence" value="ECO:0007669"/>
    <property type="project" value="InterPro"/>
</dbReference>
<dbReference type="InterPro" id="IPR056587">
    <property type="entry name" value="EF_EFCAB10_C"/>
</dbReference>
<evidence type="ECO:0000313" key="9">
    <source>
        <dbReference type="Proteomes" id="UP001146120"/>
    </source>
</evidence>
<dbReference type="EMBL" id="DAKRPA010000008">
    <property type="protein sequence ID" value="DBA04406.1"/>
    <property type="molecule type" value="Genomic_DNA"/>
</dbReference>
<dbReference type="Gene3D" id="1.20.890.10">
    <property type="entry name" value="cAMP-dependent protein kinase regulatory subunit, dimerization-anchoring domain"/>
    <property type="match status" value="1"/>
</dbReference>
<sequence>MRVYECEEAVTAALQQARPKQITRAINEHLDRQSDPQAKKQAISFACIECRDDGPEGRARAFFSAPPPTVVFCANRLRSANEVEETMVHELIHAYDFVVREMDITQSEVLACSEIRSARESECYHKAQILATLMPKVEFFQKSAEWLNQRCVREHATRSTESMFPKEARRDVEKMFDQCYADRSPFPNNHSIMDQSKDLNMKDPKVRADLYMQSHGIKELFEGMCTLLLFHRPENPRDFLADHLTDIKKAKLTHTDLPFFDEKDLDAMFRAFDTTELGFITPQQYEEALRNLGIEFPTLRLPENISSINYNLFIRSILDHRTQELRNASASFM</sequence>
<proteinExistence type="inferred from homology"/>
<evidence type="ECO:0000256" key="1">
    <source>
        <dbReference type="ARBA" id="ARBA00009915"/>
    </source>
</evidence>
<dbReference type="PANTHER" id="PTHR21711:SF0">
    <property type="entry name" value="MITOCHONDRIAL INNER MEMBRANE PROTEASE ATP23 HOMOLOG"/>
    <property type="match status" value="1"/>
</dbReference>
<dbReference type="GO" id="GO:0033615">
    <property type="term" value="P:mitochondrial proton-transporting ATP synthase complex assembly"/>
    <property type="evidence" value="ECO:0007669"/>
    <property type="project" value="TreeGrafter"/>
</dbReference>
<dbReference type="PANTHER" id="PTHR21711">
    <property type="entry name" value="MITOCHONDRIAL INNER MEMBRANE PROTEASE"/>
    <property type="match status" value="1"/>
</dbReference>
<evidence type="ECO:0000256" key="3">
    <source>
        <dbReference type="ARBA" id="ARBA00022723"/>
    </source>
</evidence>
<evidence type="ECO:0000256" key="2">
    <source>
        <dbReference type="ARBA" id="ARBA00022670"/>
    </source>
</evidence>
<comment type="caution">
    <text evidence="8">The sequence shown here is derived from an EMBL/GenBank/DDBJ whole genome shotgun (WGS) entry which is preliminary data.</text>
</comment>
<comment type="similarity">
    <text evidence="1 6">Belongs to the peptidase M76 family.</text>
</comment>
<name>A0AAV2ZAF4_9STRA</name>
<dbReference type="Pfam" id="PF09768">
    <property type="entry name" value="Peptidase_M76"/>
    <property type="match status" value="1"/>
</dbReference>
<evidence type="ECO:0000313" key="8">
    <source>
        <dbReference type="EMBL" id="DBA04406.1"/>
    </source>
</evidence>
<dbReference type="CDD" id="cd22976">
    <property type="entry name" value="DD_EFCAB10"/>
    <property type="match status" value="1"/>
</dbReference>
<dbReference type="GO" id="GO:0005509">
    <property type="term" value="F:calcium ion binding"/>
    <property type="evidence" value="ECO:0007669"/>
    <property type="project" value="InterPro"/>
</dbReference>
<dbReference type="Pfam" id="PF24548">
    <property type="entry name" value="EF_EFCAB10_C"/>
    <property type="match status" value="1"/>
</dbReference>
<evidence type="ECO:0000256" key="4">
    <source>
        <dbReference type="ARBA" id="ARBA00022801"/>
    </source>
</evidence>
<dbReference type="InterPro" id="IPR019165">
    <property type="entry name" value="Peptidase_M76_ATP23"/>
</dbReference>
<keyword evidence="3 6" id="KW-0479">Metal-binding</keyword>
<dbReference type="InterPro" id="IPR002048">
    <property type="entry name" value="EF_hand_dom"/>
</dbReference>
<gene>
    <name evidence="8" type="ORF">N0F65_010002</name>
</gene>
<dbReference type="PROSITE" id="PS50222">
    <property type="entry name" value="EF_HAND_2"/>
    <property type="match status" value="1"/>
</dbReference>
<feature type="domain" description="EF-hand" evidence="7">
    <location>
        <begin position="260"/>
        <end position="295"/>
    </location>
</feature>
<organism evidence="8 9">
    <name type="scientific">Lagenidium giganteum</name>
    <dbReference type="NCBI Taxonomy" id="4803"/>
    <lineage>
        <taxon>Eukaryota</taxon>
        <taxon>Sar</taxon>
        <taxon>Stramenopiles</taxon>
        <taxon>Oomycota</taxon>
        <taxon>Peronosporomycetes</taxon>
        <taxon>Pythiales</taxon>
        <taxon>Pythiaceae</taxon>
    </lineage>
</organism>
<dbReference type="Proteomes" id="UP001146120">
    <property type="component" value="Unassembled WGS sequence"/>
</dbReference>
<keyword evidence="5 6" id="KW-0482">Metalloprotease</keyword>
<keyword evidence="4 6" id="KW-0378">Hydrolase</keyword>
<dbReference type="SUPFAM" id="SSF47391">
    <property type="entry name" value="Dimerization-anchoring domain of cAMP-dependent PK regulatory subunit"/>
    <property type="match status" value="1"/>
</dbReference>
<protein>
    <recommendedName>
        <fullName evidence="6">Mitochondrial inner membrane protease ATP23</fullName>
        <ecNumber evidence="6">3.4.24.-</ecNumber>
    </recommendedName>
</protein>
<evidence type="ECO:0000256" key="6">
    <source>
        <dbReference type="RuleBase" id="RU364057"/>
    </source>
</evidence>
<dbReference type="AlphaFoldDB" id="A0AAV2ZAF4"/>
<evidence type="ECO:0000256" key="5">
    <source>
        <dbReference type="ARBA" id="ARBA00023049"/>
    </source>
</evidence>
<dbReference type="EC" id="3.4.24.-" evidence="6"/>
<keyword evidence="9" id="KW-1185">Reference proteome</keyword>
<keyword evidence="2 6" id="KW-0645">Protease</keyword>
<dbReference type="InterPro" id="IPR049760">
    <property type="entry name" value="DD_EFCAB10"/>
</dbReference>
<accession>A0AAV2ZAF4</accession>